<dbReference type="Proteomes" id="UP001275084">
    <property type="component" value="Unassembled WGS sequence"/>
</dbReference>
<evidence type="ECO:0000256" key="1">
    <source>
        <dbReference type="SAM" id="MobiDB-lite"/>
    </source>
</evidence>
<feature type="signal peptide" evidence="2">
    <location>
        <begin position="1"/>
        <end position="19"/>
    </location>
</feature>
<comment type="caution">
    <text evidence="3">The sequence shown here is derived from an EMBL/GenBank/DDBJ whole genome shotgun (WGS) entry which is preliminary data.</text>
</comment>
<dbReference type="EMBL" id="JAUIQD010000001">
    <property type="protein sequence ID" value="KAK3363547.1"/>
    <property type="molecule type" value="Genomic_DNA"/>
</dbReference>
<name>A0AAJ0HVA5_9PEZI</name>
<evidence type="ECO:0000256" key="2">
    <source>
        <dbReference type="SAM" id="SignalP"/>
    </source>
</evidence>
<feature type="region of interest" description="Disordered" evidence="1">
    <location>
        <begin position="54"/>
        <end position="74"/>
    </location>
</feature>
<keyword evidence="2" id="KW-0732">Signal</keyword>
<reference evidence="3" key="2">
    <citation type="submission" date="2023-06" db="EMBL/GenBank/DDBJ databases">
        <authorList>
            <consortium name="Lawrence Berkeley National Laboratory"/>
            <person name="Haridas S."/>
            <person name="Hensen N."/>
            <person name="Bonometti L."/>
            <person name="Westerberg I."/>
            <person name="Brannstrom I.O."/>
            <person name="Guillou S."/>
            <person name="Cros-Aarteil S."/>
            <person name="Calhoun S."/>
            <person name="Kuo A."/>
            <person name="Mondo S."/>
            <person name="Pangilinan J."/>
            <person name="Riley R."/>
            <person name="Labutti K."/>
            <person name="Andreopoulos B."/>
            <person name="Lipzen A."/>
            <person name="Chen C."/>
            <person name="Yanf M."/>
            <person name="Daum C."/>
            <person name="Ng V."/>
            <person name="Clum A."/>
            <person name="Steindorff A."/>
            <person name="Ohm R."/>
            <person name="Martin F."/>
            <person name="Silar P."/>
            <person name="Natvig D."/>
            <person name="Lalanne C."/>
            <person name="Gautier V."/>
            <person name="Ament-Velasquez S.L."/>
            <person name="Kruys A."/>
            <person name="Hutchinson M.I."/>
            <person name="Powell A.J."/>
            <person name="Barry K."/>
            <person name="Miller A.N."/>
            <person name="Grigoriev I.V."/>
            <person name="Debuchy R."/>
            <person name="Gladieux P."/>
            <person name="Thoren M.H."/>
            <person name="Johannesson H."/>
        </authorList>
    </citation>
    <scope>NUCLEOTIDE SEQUENCE</scope>
    <source>
        <strain evidence="3">CBS 955.72</strain>
    </source>
</reference>
<accession>A0AAJ0HVA5</accession>
<feature type="chain" id="PRO_5042540559" description="Secreted protein" evidence="2">
    <location>
        <begin position="20"/>
        <end position="94"/>
    </location>
</feature>
<gene>
    <name evidence="3" type="ORF">B0T25DRAFT_527852</name>
</gene>
<keyword evidence="4" id="KW-1185">Reference proteome</keyword>
<feature type="compositionally biased region" description="Low complexity" evidence="1">
    <location>
        <begin position="56"/>
        <end position="74"/>
    </location>
</feature>
<organism evidence="3 4">
    <name type="scientific">Lasiosphaeria hispida</name>
    <dbReference type="NCBI Taxonomy" id="260671"/>
    <lineage>
        <taxon>Eukaryota</taxon>
        <taxon>Fungi</taxon>
        <taxon>Dikarya</taxon>
        <taxon>Ascomycota</taxon>
        <taxon>Pezizomycotina</taxon>
        <taxon>Sordariomycetes</taxon>
        <taxon>Sordariomycetidae</taxon>
        <taxon>Sordariales</taxon>
        <taxon>Lasiosphaeriaceae</taxon>
        <taxon>Lasiosphaeria</taxon>
    </lineage>
</organism>
<proteinExistence type="predicted"/>
<sequence>MRAMVGSSCGWCLCQAALAVPAVPAVLARASLVGRVPYLDWESCVALRCVQGDGWPTSTSSTPSPATYSPAATRPPYTHCSRFFANLLYLKASL</sequence>
<protein>
    <recommendedName>
        <fullName evidence="5">Secreted protein</fullName>
    </recommendedName>
</protein>
<reference evidence="3" key="1">
    <citation type="journal article" date="2023" name="Mol. Phylogenet. Evol.">
        <title>Genome-scale phylogeny and comparative genomics of the fungal order Sordariales.</title>
        <authorList>
            <person name="Hensen N."/>
            <person name="Bonometti L."/>
            <person name="Westerberg I."/>
            <person name="Brannstrom I.O."/>
            <person name="Guillou S."/>
            <person name="Cros-Aarteil S."/>
            <person name="Calhoun S."/>
            <person name="Haridas S."/>
            <person name="Kuo A."/>
            <person name="Mondo S."/>
            <person name="Pangilinan J."/>
            <person name="Riley R."/>
            <person name="LaButti K."/>
            <person name="Andreopoulos B."/>
            <person name="Lipzen A."/>
            <person name="Chen C."/>
            <person name="Yan M."/>
            <person name="Daum C."/>
            <person name="Ng V."/>
            <person name="Clum A."/>
            <person name="Steindorff A."/>
            <person name="Ohm R.A."/>
            <person name="Martin F."/>
            <person name="Silar P."/>
            <person name="Natvig D.O."/>
            <person name="Lalanne C."/>
            <person name="Gautier V."/>
            <person name="Ament-Velasquez S.L."/>
            <person name="Kruys A."/>
            <person name="Hutchinson M.I."/>
            <person name="Powell A.J."/>
            <person name="Barry K."/>
            <person name="Miller A.N."/>
            <person name="Grigoriev I.V."/>
            <person name="Debuchy R."/>
            <person name="Gladieux P."/>
            <person name="Hiltunen Thoren M."/>
            <person name="Johannesson H."/>
        </authorList>
    </citation>
    <scope>NUCLEOTIDE SEQUENCE</scope>
    <source>
        <strain evidence="3">CBS 955.72</strain>
    </source>
</reference>
<evidence type="ECO:0008006" key="5">
    <source>
        <dbReference type="Google" id="ProtNLM"/>
    </source>
</evidence>
<dbReference type="AlphaFoldDB" id="A0AAJ0HVA5"/>
<evidence type="ECO:0000313" key="3">
    <source>
        <dbReference type="EMBL" id="KAK3363547.1"/>
    </source>
</evidence>
<evidence type="ECO:0000313" key="4">
    <source>
        <dbReference type="Proteomes" id="UP001275084"/>
    </source>
</evidence>